<evidence type="ECO:0000256" key="3">
    <source>
        <dbReference type="ARBA" id="ARBA00022842"/>
    </source>
</evidence>
<dbReference type="EMBL" id="JANAVB010024800">
    <property type="protein sequence ID" value="KAJ6821900.1"/>
    <property type="molecule type" value="Genomic_DNA"/>
</dbReference>
<dbReference type="InterPro" id="IPR008949">
    <property type="entry name" value="Isoprenoid_synthase_dom_sf"/>
</dbReference>
<organism evidence="4 5">
    <name type="scientific">Iris pallida</name>
    <name type="common">Sweet iris</name>
    <dbReference type="NCBI Taxonomy" id="29817"/>
    <lineage>
        <taxon>Eukaryota</taxon>
        <taxon>Viridiplantae</taxon>
        <taxon>Streptophyta</taxon>
        <taxon>Embryophyta</taxon>
        <taxon>Tracheophyta</taxon>
        <taxon>Spermatophyta</taxon>
        <taxon>Magnoliopsida</taxon>
        <taxon>Liliopsida</taxon>
        <taxon>Asparagales</taxon>
        <taxon>Iridaceae</taxon>
        <taxon>Iridoideae</taxon>
        <taxon>Irideae</taxon>
        <taxon>Iris</taxon>
    </lineage>
</organism>
<dbReference type="PANTHER" id="PTHR43281">
    <property type="entry name" value="FARNESYL DIPHOSPHATE SYNTHASE"/>
    <property type="match status" value="1"/>
</dbReference>
<dbReference type="Gene3D" id="1.10.600.10">
    <property type="entry name" value="Farnesyl Diphosphate Synthase"/>
    <property type="match status" value="1"/>
</dbReference>
<dbReference type="Proteomes" id="UP001140949">
    <property type="component" value="Unassembled WGS sequence"/>
</dbReference>
<evidence type="ECO:0000256" key="1">
    <source>
        <dbReference type="ARBA" id="ARBA00001946"/>
    </source>
</evidence>
<dbReference type="SUPFAM" id="SSF48576">
    <property type="entry name" value="Terpenoid synthases"/>
    <property type="match status" value="1"/>
</dbReference>
<sequence length="283" mass="30149">MAPTFSYMARAPKLPLFSHGVPPKSSSRPPLALSLAISSQHCSSSSLEVVYHDIKAHTLRSLPADLHPSVAAPMRRLISAAPPTAAPALCLAACHLVGGSRDRAINAACCVQLMHAAFHVHGRCSAAAHAPGVELMTGDGILSFGYEMLSEGAGDPERVLRAVVEIASATGARGVLEGQLMEAEGEGEGLWVRERKEGRLFSCSAACGAILGGGSEEEVERLRRFGLYVGMMRGGPTDASAETFRSLARLELKGFEPERVEEAQMLYGSWWYDRCTEGSISQV</sequence>
<protein>
    <submittedName>
        <fullName evidence="4">Geranylgeranyl pyrophosphate synthase 7, chloroplastic</fullName>
    </submittedName>
</protein>
<keyword evidence="2" id="KW-0479">Metal-binding</keyword>
<dbReference type="AlphaFoldDB" id="A0AAX6FZW4"/>
<comment type="cofactor">
    <cofactor evidence="1">
        <name>Mg(2+)</name>
        <dbReference type="ChEBI" id="CHEBI:18420"/>
    </cofactor>
</comment>
<comment type="caution">
    <text evidence="4">The sequence shown here is derived from an EMBL/GenBank/DDBJ whole genome shotgun (WGS) entry which is preliminary data.</text>
</comment>
<evidence type="ECO:0000313" key="5">
    <source>
        <dbReference type="Proteomes" id="UP001140949"/>
    </source>
</evidence>
<reference evidence="4" key="1">
    <citation type="journal article" date="2023" name="GigaByte">
        <title>Genome assembly of the bearded iris, Iris pallida Lam.</title>
        <authorList>
            <person name="Bruccoleri R.E."/>
            <person name="Oakeley E.J."/>
            <person name="Faust A.M.E."/>
            <person name="Altorfer M."/>
            <person name="Dessus-Babus S."/>
            <person name="Burckhardt D."/>
            <person name="Oertli M."/>
            <person name="Naumann U."/>
            <person name="Petersen F."/>
            <person name="Wong J."/>
        </authorList>
    </citation>
    <scope>NUCLEOTIDE SEQUENCE</scope>
    <source>
        <strain evidence="4">GSM-AAB239-AS_SAM_17_03QT</strain>
    </source>
</reference>
<gene>
    <name evidence="4" type="ORF">M6B38_130985</name>
</gene>
<name>A0AAX6FZW4_IRIPA</name>
<dbReference type="GO" id="GO:0004659">
    <property type="term" value="F:prenyltransferase activity"/>
    <property type="evidence" value="ECO:0007669"/>
    <property type="project" value="TreeGrafter"/>
</dbReference>
<reference evidence="4" key="2">
    <citation type="submission" date="2023-04" db="EMBL/GenBank/DDBJ databases">
        <authorList>
            <person name="Bruccoleri R.E."/>
            <person name="Oakeley E.J."/>
            <person name="Faust A.-M."/>
            <person name="Dessus-Babus S."/>
            <person name="Altorfer M."/>
            <person name="Burckhardt D."/>
            <person name="Oertli M."/>
            <person name="Naumann U."/>
            <person name="Petersen F."/>
            <person name="Wong J."/>
        </authorList>
    </citation>
    <scope>NUCLEOTIDE SEQUENCE</scope>
    <source>
        <strain evidence="4">GSM-AAB239-AS_SAM_17_03QT</strain>
        <tissue evidence="4">Leaf</tissue>
    </source>
</reference>
<proteinExistence type="predicted"/>
<dbReference type="PANTHER" id="PTHR43281:SF6">
    <property type="entry name" value="HETERODIMERIC GERANYLGERANYL PYROPHOSPHATE SYNTHASE SMALL SUBUNIT, CHLOROPLASTIC-LIKE"/>
    <property type="match status" value="1"/>
</dbReference>
<dbReference type="GO" id="GO:0046872">
    <property type="term" value="F:metal ion binding"/>
    <property type="evidence" value="ECO:0007669"/>
    <property type="project" value="UniProtKB-KW"/>
</dbReference>
<evidence type="ECO:0000313" key="4">
    <source>
        <dbReference type="EMBL" id="KAJ6821900.1"/>
    </source>
</evidence>
<evidence type="ECO:0000256" key="2">
    <source>
        <dbReference type="ARBA" id="ARBA00022723"/>
    </source>
</evidence>
<keyword evidence="3" id="KW-0460">Magnesium</keyword>
<accession>A0AAX6FZW4</accession>
<keyword evidence="5" id="KW-1185">Reference proteome</keyword>